<feature type="signal peptide" evidence="2">
    <location>
        <begin position="1"/>
        <end position="17"/>
    </location>
</feature>
<dbReference type="GeneID" id="19880035"/>
<evidence type="ECO:0000256" key="2">
    <source>
        <dbReference type="SAM" id="SignalP"/>
    </source>
</evidence>
<keyword evidence="2" id="KW-0732">Signal</keyword>
<dbReference type="EMBL" id="GL877450">
    <property type="protein sequence ID" value="ELA46323.1"/>
    <property type="molecule type" value="Genomic_DNA"/>
</dbReference>
<feature type="compositionally biased region" description="Basic and acidic residues" evidence="1">
    <location>
        <begin position="189"/>
        <end position="211"/>
    </location>
</feature>
<dbReference type="InParanoid" id="L2GSQ3"/>
<dbReference type="AlphaFoldDB" id="L2GSQ3"/>
<feature type="chain" id="PRO_5003960128" evidence="2">
    <location>
        <begin position="18"/>
        <end position="211"/>
    </location>
</feature>
<keyword evidence="4" id="KW-1185">Reference proteome</keyword>
<dbReference type="STRING" id="948595.L2GSQ3"/>
<evidence type="ECO:0000313" key="3">
    <source>
        <dbReference type="EMBL" id="ELA46323.1"/>
    </source>
</evidence>
<proteinExistence type="predicted"/>
<evidence type="ECO:0000256" key="1">
    <source>
        <dbReference type="SAM" id="MobiDB-lite"/>
    </source>
</evidence>
<dbReference type="VEuPathDB" id="MicrosporidiaDB:VCUG_02168"/>
<accession>L2GSQ3</accession>
<dbReference type="HOGENOM" id="CLU_1307530_0_0_1"/>
<protein>
    <submittedName>
        <fullName evidence="3">Uncharacterized protein</fullName>
    </submittedName>
</protein>
<dbReference type="RefSeq" id="XP_008075181.1">
    <property type="nucleotide sequence ID" value="XM_008076990.1"/>
</dbReference>
<dbReference type="Proteomes" id="UP000011081">
    <property type="component" value="Unassembled WGS sequence"/>
</dbReference>
<evidence type="ECO:0000313" key="4">
    <source>
        <dbReference type="Proteomes" id="UP000011081"/>
    </source>
</evidence>
<gene>
    <name evidence="3" type="ORF">VCUG_02168</name>
</gene>
<dbReference type="OMA" id="FRRHENT"/>
<reference evidence="4" key="1">
    <citation type="submission" date="2011-03" db="EMBL/GenBank/DDBJ databases">
        <title>The genome sequence of Vavraia culicis strain floridensis.</title>
        <authorList>
            <consortium name="The Broad Institute Genome Sequencing Platform"/>
            <person name="Cuomo C."/>
            <person name="Becnel J."/>
            <person name="Sanscrainte N."/>
            <person name="Young S.K."/>
            <person name="Zeng Q."/>
            <person name="Gargeya S."/>
            <person name="Fitzgerald M."/>
            <person name="Haas B."/>
            <person name="Abouelleil A."/>
            <person name="Alvarado L."/>
            <person name="Arachchi H.M."/>
            <person name="Berlin A."/>
            <person name="Chapman S.B."/>
            <person name="Gearin G."/>
            <person name="Goldberg J."/>
            <person name="Griggs A."/>
            <person name="Gujja S."/>
            <person name="Hansen M."/>
            <person name="Heiman D."/>
            <person name="Howarth C."/>
            <person name="Larimer J."/>
            <person name="Lui A."/>
            <person name="MacDonald P.J.P."/>
            <person name="McCowen C."/>
            <person name="Montmayeur A."/>
            <person name="Murphy C."/>
            <person name="Neiman D."/>
            <person name="Pearson M."/>
            <person name="Priest M."/>
            <person name="Roberts A."/>
            <person name="Saif S."/>
            <person name="Shea T."/>
            <person name="Sisk P."/>
            <person name="Stolte C."/>
            <person name="Sykes S."/>
            <person name="Wortman J."/>
            <person name="Nusbaum C."/>
            <person name="Birren B."/>
        </authorList>
    </citation>
    <scope>NUCLEOTIDE SEQUENCE [LARGE SCALE GENOMIC DNA]</scope>
    <source>
        <strain evidence="4">floridensis</strain>
    </source>
</reference>
<name>L2GSQ3_VAVCU</name>
<organism evidence="3 4">
    <name type="scientific">Vavraia culicis (isolate floridensis)</name>
    <name type="common">Microsporidian parasite</name>
    <dbReference type="NCBI Taxonomy" id="948595"/>
    <lineage>
        <taxon>Eukaryota</taxon>
        <taxon>Fungi</taxon>
        <taxon>Fungi incertae sedis</taxon>
        <taxon>Microsporidia</taxon>
        <taxon>Pleistophoridae</taxon>
        <taxon>Vavraia</taxon>
    </lineage>
</organism>
<feature type="non-terminal residue" evidence="3">
    <location>
        <position position="211"/>
    </location>
</feature>
<sequence>MIFSFVIHLLRLYAADGNASGGSGATIHTSRKFKVCKSMSLVYMNGNAKEVLSVDESLFERHSDVPSCRMAFKIFLIHRKVGKLYHKYLNAFVNEGNILEKEISRMVDEKEKQRITELEKEKEWLDESEQRYVETKKRDAEKRSTAQARQEDICKIMMRMKDKRKEEQNKLKLAQKVVEKFKEKKNKKMSPEEERVRKAEEERVRKAEEER</sequence>
<feature type="region of interest" description="Disordered" evidence="1">
    <location>
        <begin position="181"/>
        <end position="211"/>
    </location>
</feature>